<dbReference type="PROSITE" id="PS51221">
    <property type="entry name" value="TTL"/>
    <property type="match status" value="2"/>
</dbReference>
<evidence type="ECO:0000256" key="3">
    <source>
        <dbReference type="ARBA" id="ARBA00022741"/>
    </source>
</evidence>
<dbReference type="Gene3D" id="3.30.470.20">
    <property type="entry name" value="ATP-grasp fold, B domain"/>
    <property type="match status" value="1"/>
</dbReference>
<dbReference type="GO" id="GO:0019098">
    <property type="term" value="P:reproductive behavior"/>
    <property type="evidence" value="ECO:0007669"/>
    <property type="project" value="UniProtKB-ARBA"/>
</dbReference>
<dbReference type="Proteomes" id="UP000008281">
    <property type="component" value="Unassembled WGS sequence"/>
</dbReference>
<keyword evidence="9" id="KW-1185">Reference proteome</keyword>
<dbReference type="Pfam" id="PF03133">
    <property type="entry name" value="TTL"/>
    <property type="match status" value="2"/>
</dbReference>
<evidence type="ECO:0000256" key="5">
    <source>
        <dbReference type="ARBA" id="ARBA00041448"/>
    </source>
</evidence>
<dbReference type="InParanoid" id="E3MQ85"/>
<keyword evidence="2" id="KW-0436">Ligase</keyword>
<dbReference type="OMA" id="NGIFIIQ"/>
<evidence type="ECO:0000256" key="6">
    <source>
        <dbReference type="ARBA" id="ARBA00049274"/>
    </source>
</evidence>
<dbReference type="PANTHER" id="PTHR12241:SF145">
    <property type="entry name" value="TUBULIN POLYGLUTAMYLASE TTLL5"/>
    <property type="match status" value="1"/>
</dbReference>
<comment type="similarity">
    <text evidence="1">Belongs to the tubulin--tyrosine ligase family.</text>
</comment>
<dbReference type="SUPFAM" id="SSF56059">
    <property type="entry name" value="Glutathione synthetase ATP-binding domain-like"/>
    <property type="match status" value="1"/>
</dbReference>
<evidence type="ECO:0000256" key="4">
    <source>
        <dbReference type="ARBA" id="ARBA00022840"/>
    </source>
</evidence>
<evidence type="ECO:0000256" key="2">
    <source>
        <dbReference type="ARBA" id="ARBA00022598"/>
    </source>
</evidence>
<dbReference type="GO" id="GO:0005524">
    <property type="term" value="F:ATP binding"/>
    <property type="evidence" value="ECO:0007669"/>
    <property type="project" value="UniProtKB-KW"/>
</dbReference>
<dbReference type="HOGENOM" id="CLU_010131_1_4_1"/>
<dbReference type="InterPro" id="IPR004344">
    <property type="entry name" value="TTL/TTLL_fam"/>
</dbReference>
<dbReference type="PANTHER" id="PTHR12241">
    <property type="entry name" value="TUBULIN POLYGLUTAMYLASE"/>
    <property type="match status" value="1"/>
</dbReference>
<accession>E3MQ85</accession>
<keyword evidence="3" id="KW-0547">Nucleotide-binding</keyword>
<feature type="compositionally biased region" description="Low complexity" evidence="7">
    <location>
        <begin position="548"/>
        <end position="568"/>
    </location>
</feature>
<name>E3MQ85_CAERE</name>
<dbReference type="eggNOG" id="KOG4506">
    <property type="taxonomic scope" value="Eukaryota"/>
</dbReference>
<comment type="catalytic activity">
    <reaction evidence="6">
        <text>L-glutamyl-[protein] + L-glutamate + ATP = gamma-L-glutamyl-L-glutamyl-[protein] + ADP + phosphate + H(+)</text>
        <dbReference type="Rhea" id="RHEA:60144"/>
        <dbReference type="Rhea" id="RHEA-COMP:10208"/>
        <dbReference type="Rhea" id="RHEA-COMP:15517"/>
        <dbReference type="ChEBI" id="CHEBI:15378"/>
        <dbReference type="ChEBI" id="CHEBI:29973"/>
        <dbReference type="ChEBI" id="CHEBI:29985"/>
        <dbReference type="ChEBI" id="CHEBI:30616"/>
        <dbReference type="ChEBI" id="CHEBI:43474"/>
        <dbReference type="ChEBI" id="CHEBI:143622"/>
        <dbReference type="ChEBI" id="CHEBI:456216"/>
    </reaction>
    <physiologicalReaction direction="left-to-right" evidence="6">
        <dbReference type="Rhea" id="RHEA:60145"/>
    </physiologicalReaction>
</comment>
<keyword evidence="4" id="KW-0067">ATP-binding</keyword>
<dbReference type="GO" id="GO:0000226">
    <property type="term" value="P:microtubule cytoskeleton organization"/>
    <property type="evidence" value="ECO:0007669"/>
    <property type="project" value="TreeGrafter"/>
</dbReference>
<feature type="region of interest" description="Disordered" evidence="7">
    <location>
        <begin position="541"/>
        <end position="568"/>
    </location>
</feature>
<evidence type="ECO:0000256" key="1">
    <source>
        <dbReference type="ARBA" id="ARBA00006820"/>
    </source>
</evidence>
<dbReference type="GO" id="GO:0036064">
    <property type="term" value="C:ciliary basal body"/>
    <property type="evidence" value="ECO:0007669"/>
    <property type="project" value="TreeGrafter"/>
</dbReference>
<evidence type="ECO:0000313" key="9">
    <source>
        <dbReference type="Proteomes" id="UP000008281"/>
    </source>
</evidence>
<dbReference type="AlphaFoldDB" id="E3MQ85"/>
<proteinExistence type="inferred from homology"/>
<gene>
    <name evidence="8" type="primary">Cre-ttll-5</name>
    <name evidence="8" type="ORF">CRE_11260</name>
</gene>
<sequence length="680" mass="77719">MKPKNVPREIVNPFTNHPRKARFLLCKRLKLRPDDYLEEYCAELEVVNIMPPIRTPVDEPVERCSQSSSEEPTDYVMTRNTKKIRDGCSSDYMLFSSDALVHIANDERASEKYTWLGERLRLTFKMMRSDSRLIRTMCHSHGFMQCSSKNPSVNVIWMGAPVKSVKMRELMPWQRLNQFPRSTELTKKDRLYENIERSKSIFGDAYDFIPEFYVTPRENSKMEKAFKRVTKEILASGGQLCFPGEFIVKPTNSRQGKGIFFANSVSCWRKLQWSALAECSQVRSIRIFMSIEPNLQWSVFAAKIRFFSVERVCREFSIERVLMLRIEDLIVKSLLSIQNSVATVSRTTLKFACTNFELFGFDVLVDQCLKPWLLEVNLSPSLACDAPLDSLLKTRLIADLLNLACIPLLDKKIIDSVTPAIRKSMNVSSSQDSDDVDDDVGGVELDPKCVKTLKRRPPVGLKRSVLTKKIVSGTTSIVPNIDKKFEQIVRKTEMEETRRGDFIRVFPRNGTWGMYSPVMEDLGADDFDERLFEEIIRKRNTKNSSDRLSSPPDATSSASSSGYSSLSSSSMHIEDISDLFHDVMMQCDKYPTLGDVPIEIREIISPWYEEASEYTKKITQEGETYACKLPVIRSAARLRTKSCAESYEVKKIQMAKKKEAEAAKENEPIVLHAVVAKRVV</sequence>
<dbReference type="GO" id="GO:0070740">
    <property type="term" value="F:tubulin-glutamic acid ligase activity"/>
    <property type="evidence" value="ECO:0007669"/>
    <property type="project" value="TreeGrafter"/>
</dbReference>
<dbReference type="GO" id="GO:0015631">
    <property type="term" value="F:tubulin binding"/>
    <property type="evidence" value="ECO:0007669"/>
    <property type="project" value="TreeGrafter"/>
</dbReference>
<dbReference type="FunCoup" id="E3MQ85">
    <property type="interactions" value="20"/>
</dbReference>
<protein>
    <recommendedName>
        <fullName evidence="5">Tubulin--tyrosine ligase-like protein 5</fullName>
    </recommendedName>
</protein>
<dbReference type="STRING" id="31234.E3MQ85"/>
<dbReference type="OrthoDB" id="2016263at2759"/>
<evidence type="ECO:0000313" key="8">
    <source>
        <dbReference type="EMBL" id="EFP06849.1"/>
    </source>
</evidence>
<dbReference type="EMBL" id="DS268465">
    <property type="protein sequence ID" value="EFP06849.1"/>
    <property type="molecule type" value="Genomic_DNA"/>
</dbReference>
<reference evidence="8" key="1">
    <citation type="submission" date="2007-07" db="EMBL/GenBank/DDBJ databases">
        <title>PCAP assembly of the Caenorhabditis remanei genome.</title>
        <authorList>
            <consortium name="The Caenorhabditis remanei Sequencing Consortium"/>
            <person name="Wilson R.K."/>
        </authorList>
    </citation>
    <scope>NUCLEOTIDE SEQUENCE [LARGE SCALE GENOMIC DNA]</scope>
    <source>
        <strain evidence="8">PB4641</strain>
    </source>
</reference>
<evidence type="ECO:0000256" key="7">
    <source>
        <dbReference type="SAM" id="MobiDB-lite"/>
    </source>
</evidence>
<dbReference type="eggNOG" id="KOG2157">
    <property type="taxonomic scope" value="Eukaryota"/>
</dbReference>
<organism evidence="9">
    <name type="scientific">Caenorhabditis remanei</name>
    <name type="common">Caenorhabditis vulgaris</name>
    <dbReference type="NCBI Taxonomy" id="31234"/>
    <lineage>
        <taxon>Eukaryota</taxon>
        <taxon>Metazoa</taxon>
        <taxon>Ecdysozoa</taxon>
        <taxon>Nematoda</taxon>
        <taxon>Chromadorea</taxon>
        <taxon>Rhabditida</taxon>
        <taxon>Rhabditina</taxon>
        <taxon>Rhabditomorpha</taxon>
        <taxon>Rhabditoidea</taxon>
        <taxon>Rhabditidae</taxon>
        <taxon>Peloderinae</taxon>
        <taxon>Caenorhabditis</taxon>
    </lineage>
</organism>